<comment type="caution">
    <text evidence="2">The sequence shown here is derived from an EMBL/GenBank/DDBJ whole genome shotgun (WGS) entry which is preliminary data.</text>
</comment>
<keyword evidence="3" id="KW-1185">Reference proteome</keyword>
<sequence>MKTFPVHRGSSSSFFKALWKKGVIFFFPGRKVYRFHLSPVPSRVEEGTASTQRGLITAASQGEGKMREEEEPDSSPRYGLLPRSSASFKHNVVSSGAGRRERLLLSLALLERH</sequence>
<evidence type="ECO:0000256" key="1">
    <source>
        <dbReference type="SAM" id="MobiDB-lite"/>
    </source>
</evidence>
<gene>
    <name evidence="2" type="ORF">EYF80_058164</name>
</gene>
<feature type="region of interest" description="Disordered" evidence="1">
    <location>
        <begin position="44"/>
        <end position="82"/>
    </location>
</feature>
<reference evidence="2 3" key="1">
    <citation type="submission" date="2019-03" db="EMBL/GenBank/DDBJ databases">
        <title>First draft genome of Liparis tanakae, snailfish: a comprehensive survey of snailfish specific genes.</title>
        <authorList>
            <person name="Kim W."/>
            <person name="Song I."/>
            <person name="Jeong J.-H."/>
            <person name="Kim D."/>
            <person name="Kim S."/>
            <person name="Ryu S."/>
            <person name="Song J.Y."/>
            <person name="Lee S.K."/>
        </authorList>
    </citation>
    <scope>NUCLEOTIDE SEQUENCE [LARGE SCALE GENOMIC DNA]</scope>
    <source>
        <tissue evidence="2">Muscle</tissue>
    </source>
</reference>
<feature type="compositionally biased region" description="Polar residues" evidence="1">
    <location>
        <begin position="48"/>
        <end position="60"/>
    </location>
</feature>
<proteinExistence type="predicted"/>
<dbReference type="EMBL" id="SRLO01003245">
    <property type="protein sequence ID" value="TNN31677.1"/>
    <property type="molecule type" value="Genomic_DNA"/>
</dbReference>
<accession>A0A4Z2ERY5</accession>
<evidence type="ECO:0000313" key="2">
    <source>
        <dbReference type="EMBL" id="TNN31677.1"/>
    </source>
</evidence>
<organism evidence="2 3">
    <name type="scientific">Liparis tanakae</name>
    <name type="common">Tanaka's snailfish</name>
    <dbReference type="NCBI Taxonomy" id="230148"/>
    <lineage>
        <taxon>Eukaryota</taxon>
        <taxon>Metazoa</taxon>
        <taxon>Chordata</taxon>
        <taxon>Craniata</taxon>
        <taxon>Vertebrata</taxon>
        <taxon>Euteleostomi</taxon>
        <taxon>Actinopterygii</taxon>
        <taxon>Neopterygii</taxon>
        <taxon>Teleostei</taxon>
        <taxon>Neoteleostei</taxon>
        <taxon>Acanthomorphata</taxon>
        <taxon>Eupercaria</taxon>
        <taxon>Perciformes</taxon>
        <taxon>Cottioidei</taxon>
        <taxon>Cottales</taxon>
        <taxon>Liparidae</taxon>
        <taxon>Liparis</taxon>
    </lineage>
</organism>
<name>A0A4Z2ERY5_9TELE</name>
<dbReference type="AlphaFoldDB" id="A0A4Z2ERY5"/>
<protein>
    <submittedName>
        <fullName evidence="2">Uncharacterized protein</fullName>
    </submittedName>
</protein>
<dbReference type="Proteomes" id="UP000314294">
    <property type="component" value="Unassembled WGS sequence"/>
</dbReference>
<evidence type="ECO:0000313" key="3">
    <source>
        <dbReference type="Proteomes" id="UP000314294"/>
    </source>
</evidence>